<evidence type="ECO:0000256" key="1">
    <source>
        <dbReference type="SAM" id="MobiDB-lite"/>
    </source>
</evidence>
<feature type="compositionally biased region" description="Basic and acidic residues" evidence="1">
    <location>
        <begin position="64"/>
        <end position="79"/>
    </location>
</feature>
<feature type="compositionally biased region" description="Acidic residues" evidence="1">
    <location>
        <begin position="84"/>
        <end position="98"/>
    </location>
</feature>
<feature type="compositionally biased region" description="Basic residues" evidence="1">
    <location>
        <begin position="135"/>
        <end position="144"/>
    </location>
</feature>
<reference evidence="2" key="2">
    <citation type="submission" date="2013-05" db="EMBL/GenBank/DDBJ databases">
        <authorList>
            <person name="Carter J.-M."/>
            <person name="Baker S.C."/>
            <person name="Pink R."/>
            <person name="Carter D.R.F."/>
            <person name="Collins A."/>
            <person name="Tomlin J."/>
            <person name="Gibbs M."/>
            <person name="Breuker C.J."/>
        </authorList>
    </citation>
    <scope>NUCLEOTIDE SEQUENCE</scope>
    <source>
        <tissue evidence="2">Ovary</tissue>
    </source>
</reference>
<protein>
    <submittedName>
        <fullName evidence="2">Uncharacterized protein</fullName>
    </submittedName>
</protein>
<feature type="compositionally biased region" description="Basic residues" evidence="1">
    <location>
        <begin position="24"/>
        <end position="36"/>
    </location>
</feature>
<feature type="non-terminal residue" evidence="2">
    <location>
        <position position="144"/>
    </location>
</feature>
<dbReference type="EMBL" id="GAIX01011836">
    <property type="protein sequence ID" value="JAA80724.1"/>
    <property type="molecule type" value="Transcribed_RNA"/>
</dbReference>
<accession>S4NUH1</accession>
<proteinExistence type="predicted"/>
<evidence type="ECO:0000313" key="2">
    <source>
        <dbReference type="EMBL" id="JAA80724.1"/>
    </source>
</evidence>
<feature type="region of interest" description="Disordered" evidence="1">
    <location>
        <begin position="1"/>
        <end position="144"/>
    </location>
</feature>
<sequence length="144" mass="16738">MHSTISSGSESGDFNTDDTEKQQKTSKKTKNKRNNMSRKWSSLDDITCEEGLEQDNDSQFVFIKTEEKQKKDKRLDQPKNAESNVDEDDFNLDEDEEASQFVLQEGQIEGTKSRKKKEARTHYKSSKVVQDKKKSIQTKVRRNK</sequence>
<dbReference type="AlphaFoldDB" id="S4NUH1"/>
<feature type="compositionally biased region" description="Acidic residues" evidence="1">
    <location>
        <begin position="46"/>
        <end position="56"/>
    </location>
</feature>
<feature type="compositionally biased region" description="Basic residues" evidence="1">
    <location>
        <begin position="113"/>
        <end position="125"/>
    </location>
</feature>
<name>S4NUH1_9NEOP</name>
<feature type="compositionally biased region" description="Polar residues" evidence="1">
    <location>
        <begin position="1"/>
        <end position="14"/>
    </location>
</feature>
<reference evidence="2" key="1">
    <citation type="journal article" date="2013" name="BMC Genomics">
        <title>Unscrambling butterfly oogenesis.</title>
        <authorList>
            <person name="Carter J.M."/>
            <person name="Baker S.C."/>
            <person name="Pink R."/>
            <person name="Carter D.R."/>
            <person name="Collins A."/>
            <person name="Tomlin J."/>
            <person name="Gibbs M."/>
            <person name="Breuker C.J."/>
        </authorList>
    </citation>
    <scope>NUCLEOTIDE SEQUENCE</scope>
    <source>
        <tissue evidence="2">Ovary</tissue>
    </source>
</reference>
<organism evidence="2">
    <name type="scientific">Pararge aegeria</name>
    <name type="common">speckled wood butterfly</name>
    <dbReference type="NCBI Taxonomy" id="116150"/>
    <lineage>
        <taxon>Eukaryota</taxon>
        <taxon>Metazoa</taxon>
        <taxon>Ecdysozoa</taxon>
        <taxon>Arthropoda</taxon>
        <taxon>Hexapoda</taxon>
        <taxon>Insecta</taxon>
        <taxon>Pterygota</taxon>
        <taxon>Neoptera</taxon>
        <taxon>Endopterygota</taxon>
        <taxon>Lepidoptera</taxon>
        <taxon>Glossata</taxon>
        <taxon>Ditrysia</taxon>
        <taxon>Papilionoidea</taxon>
        <taxon>Nymphalidae</taxon>
        <taxon>Satyrinae</taxon>
        <taxon>Satyrini</taxon>
        <taxon>Parargina</taxon>
        <taxon>Pararge</taxon>
    </lineage>
</organism>